<dbReference type="EMBL" id="GBXM01049062">
    <property type="protein sequence ID" value="JAH59515.1"/>
    <property type="molecule type" value="Transcribed_RNA"/>
</dbReference>
<proteinExistence type="predicted"/>
<keyword evidence="1" id="KW-1133">Transmembrane helix</keyword>
<feature type="transmembrane region" description="Helical" evidence="1">
    <location>
        <begin position="15"/>
        <end position="40"/>
    </location>
</feature>
<protein>
    <submittedName>
        <fullName evidence="2">Uncharacterized protein</fullName>
    </submittedName>
</protein>
<keyword evidence="1" id="KW-0472">Membrane</keyword>
<dbReference type="EMBL" id="GBXM01051360">
    <property type="protein sequence ID" value="JAH57217.1"/>
    <property type="molecule type" value="Transcribed_RNA"/>
</dbReference>
<dbReference type="AlphaFoldDB" id="A0A0E9TUR2"/>
<sequence length="50" mass="6021">MCTQSRYTFLKENNVLQFFFFFFKLCVAFRWVPIILLITFSQGNASQYDP</sequence>
<accession>A0A0E9TUR2</accession>
<evidence type="ECO:0000256" key="1">
    <source>
        <dbReference type="SAM" id="Phobius"/>
    </source>
</evidence>
<keyword evidence="1" id="KW-0812">Transmembrane</keyword>
<name>A0A0E9TUR2_ANGAN</name>
<reference evidence="2" key="2">
    <citation type="journal article" date="2015" name="Fish Shellfish Immunol.">
        <title>Early steps in the European eel (Anguilla anguilla)-Vibrio vulnificus interaction in the gills: Role of the RtxA13 toxin.</title>
        <authorList>
            <person name="Callol A."/>
            <person name="Pajuelo D."/>
            <person name="Ebbesson L."/>
            <person name="Teles M."/>
            <person name="MacKenzie S."/>
            <person name="Amaro C."/>
        </authorList>
    </citation>
    <scope>NUCLEOTIDE SEQUENCE</scope>
</reference>
<organism evidence="2">
    <name type="scientific">Anguilla anguilla</name>
    <name type="common">European freshwater eel</name>
    <name type="synonym">Muraena anguilla</name>
    <dbReference type="NCBI Taxonomy" id="7936"/>
    <lineage>
        <taxon>Eukaryota</taxon>
        <taxon>Metazoa</taxon>
        <taxon>Chordata</taxon>
        <taxon>Craniata</taxon>
        <taxon>Vertebrata</taxon>
        <taxon>Euteleostomi</taxon>
        <taxon>Actinopterygii</taxon>
        <taxon>Neopterygii</taxon>
        <taxon>Teleostei</taxon>
        <taxon>Anguilliformes</taxon>
        <taxon>Anguillidae</taxon>
        <taxon>Anguilla</taxon>
    </lineage>
</organism>
<reference evidence="2" key="1">
    <citation type="submission" date="2014-11" db="EMBL/GenBank/DDBJ databases">
        <authorList>
            <person name="Amaro Gonzalez C."/>
        </authorList>
    </citation>
    <scope>NUCLEOTIDE SEQUENCE</scope>
</reference>
<evidence type="ECO:0000313" key="2">
    <source>
        <dbReference type="EMBL" id="JAH57217.1"/>
    </source>
</evidence>